<dbReference type="Gene3D" id="1.10.10.10">
    <property type="entry name" value="Winged helix-like DNA-binding domain superfamily/Winged helix DNA-binding domain"/>
    <property type="match status" value="1"/>
</dbReference>
<keyword evidence="6" id="KW-1185">Reference proteome</keyword>
<dbReference type="InterPro" id="IPR037171">
    <property type="entry name" value="NagB/RpiA_transferase-like"/>
</dbReference>
<dbReference type="InterPro" id="IPR014036">
    <property type="entry name" value="DeoR-like_C"/>
</dbReference>
<dbReference type="InterPro" id="IPR001034">
    <property type="entry name" value="DeoR_HTH"/>
</dbReference>
<evidence type="ECO:0000256" key="1">
    <source>
        <dbReference type="ARBA" id="ARBA00023015"/>
    </source>
</evidence>
<dbReference type="Pfam" id="PF00455">
    <property type="entry name" value="DeoRC"/>
    <property type="match status" value="1"/>
</dbReference>
<organism evidence="5 6">
    <name type="scientific">[Anoxybacillus] calidus</name>
    <dbReference type="NCBI Taxonomy" id="575178"/>
    <lineage>
        <taxon>Bacteria</taxon>
        <taxon>Bacillati</taxon>
        <taxon>Bacillota</taxon>
        <taxon>Bacilli</taxon>
        <taxon>Bacillales</taxon>
        <taxon>Anoxybacillaceae</taxon>
        <taxon>Paranoxybacillus</taxon>
    </lineage>
</organism>
<reference evidence="5 6" key="1">
    <citation type="submission" date="2020-07" db="EMBL/GenBank/DDBJ databases">
        <title>Genomic Encyclopedia of Type Strains, Phase IV (KMG-IV): sequencing the most valuable type-strain genomes for metagenomic binning, comparative biology and taxonomic classification.</title>
        <authorList>
            <person name="Goeker M."/>
        </authorList>
    </citation>
    <scope>NUCLEOTIDE SEQUENCE [LARGE SCALE GENOMIC DNA]</scope>
    <source>
        <strain evidence="5 6">DSM 25220</strain>
    </source>
</reference>
<dbReference type="Pfam" id="PF08220">
    <property type="entry name" value="HTH_DeoR"/>
    <property type="match status" value="1"/>
</dbReference>
<dbReference type="SMART" id="SM01134">
    <property type="entry name" value="DeoRC"/>
    <property type="match status" value="1"/>
</dbReference>
<dbReference type="InterPro" id="IPR050313">
    <property type="entry name" value="Carb_Metab_HTH_regulators"/>
</dbReference>
<dbReference type="PROSITE" id="PS00894">
    <property type="entry name" value="HTH_DEOR_1"/>
    <property type="match status" value="1"/>
</dbReference>
<dbReference type="SUPFAM" id="SSF100950">
    <property type="entry name" value="NagB/RpiA/CoA transferase-like"/>
    <property type="match status" value="1"/>
</dbReference>
<dbReference type="PROSITE" id="PS51000">
    <property type="entry name" value="HTH_DEOR_2"/>
    <property type="match status" value="1"/>
</dbReference>
<dbReference type="GO" id="GO:0003677">
    <property type="term" value="F:DNA binding"/>
    <property type="evidence" value="ECO:0007669"/>
    <property type="project" value="UniProtKB-KW"/>
</dbReference>
<dbReference type="SMART" id="SM00420">
    <property type="entry name" value="HTH_DEOR"/>
    <property type="match status" value="1"/>
</dbReference>
<gene>
    <name evidence="5" type="ORF">HNQ85_001332</name>
</gene>
<comment type="caution">
    <text evidence="5">The sequence shown here is derived from an EMBL/GenBank/DDBJ whole genome shotgun (WGS) entry which is preliminary data.</text>
</comment>
<accession>A0A7V9YZ97</accession>
<dbReference type="PANTHER" id="PTHR30363:SF46">
    <property type="entry name" value="LYSR FAMILY TRANSCRIPTIONAL REGULATOR"/>
    <property type="match status" value="1"/>
</dbReference>
<dbReference type="AlphaFoldDB" id="A0A7V9YZ97"/>
<evidence type="ECO:0000256" key="2">
    <source>
        <dbReference type="ARBA" id="ARBA00023125"/>
    </source>
</evidence>
<dbReference type="EMBL" id="JACDUU010000002">
    <property type="protein sequence ID" value="MBA2871062.1"/>
    <property type="molecule type" value="Genomic_DNA"/>
</dbReference>
<dbReference type="SUPFAM" id="SSF46785">
    <property type="entry name" value="Winged helix' DNA-binding domain"/>
    <property type="match status" value="1"/>
</dbReference>
<feature type="domain" description="HTH deoR-type" evidence="4">
    <location>
        <begin position="14"/>
        <end position="69"/>
    </location>
</feature>
<dbReference type="InterPro" id="IPR036388">
    <property type="entry name" value="WH-like_DNA-bd_sf"/>
</dbReference>
<dbReference type="GO" id="GO:0003700">
    <property type="term" value="F:DNA-binding transcription factor activity"/>
    <property type="evidence" value="ECO:0007669"/>
    <property type="project" value="InterPro"/>
</dbReference>
<dbReference type="Proteomes" id="UP000580891">
    <property type="component" value="Unassembled WGS sequence"/>
</dbReference>
<evidence type="ECO:0000313" key="6">
    <source>
        <dbReference type="Proteomes" id="UP000580891"/>
    </source>
</evidence>
<keyword evidence="3" id="KW-0804">Transcription</keyword>
<keyword evidence="1" id="KW-0805">Transcription regulation</keyword>
<sequence>MNKNKNERLKQMLLFERRQWIEKQVITKGKVDIEELSKQLNVSSMTIRRDLAELEKAGKAIRIHGGAVSPKSFIWETPYASKKEKNIQEKQMIAKKAITLIPENASILLDSGTTTMEVARLIKDRDDLTVITNDIKIAAELIDSKLKVIVTGGELQNRVGALYGWPTQEMLKNIHVDIFFLGAHAVDIDSGVTAPTFEKALIKKLMIQAAKTTWLLADSSKFDKKAFSSVCPIKSLEGIITDAKLDILDRKKYEEQTVLLLGEGESS</sequence>
<dbReference type="PRINTS" id="PR00037">
    <property type="entry name" value="HTHLACR"/>
</dbReference>
<dbReference type="Gene3D" id="3.40.50.1360">
    <property type="match status" value="1"/>
</dbReference>
<keyword evidence="2" id="KW-0238">DNA-binding</keyword>
<protein>
    <submittedName>
        <fullName evidence="5">DeoR/GlpR family transcriptional regulator of sugar metabolism</fullName>
    </submittedName>
</protein>
<evidence type="ECO:0000313" key="5">
    <source>
        <dbReference type="EMBL" id="MBA2871062.1"/>
    </source>
</evidence>
<dbReference type="InterPro" id="IPR036390">
    <property type="entry name" value="WH_DNA-bd_sf"/>
</dbReference>
<name>A0A7V9YZ97_9BACL</name>
<dbReference type="PANTHER" id="PTHR30363">
    <property type="entry name" value="HTH-TYPE TRANSCRIPTIONAL REGULATOR SRLR-RELATED"/>
    <property type="match status" value="1"/>
</dbReference>
<dbReference type="InterPro" id="IPR018356">
    <property type="entry name" value="Tscrpt_reg_HTH_DeoR_CS"/>
</dbReference>
<proteinExistence type="predicted"/>
<evidence type="ECO:0000259" key="4">
    <source>
        <dbReference type="PROSITE" id="PS51000"/>
    </source>
</evidence>
<evidence type="ECO:0000256" key="3">
    <source>
        <dbReference type="ARBA" id="ARBA00023163"/>
    </source>
</evidence>